<dbReference type="GO" id="GO:0005758">
    <property type="term" value="C:mitochondrial intermembrane space"/>
    <property type="evidence" value="ECO:0007669"/>
    <property type="project" value="UniProtKB-SubCell"/>
</dbReference>
<proteinExistence type="inferred from homology"/>
<name>D6X169_TRICA</name>
<dbReference type="GO" id="GO:0005743">
    <property type="term" value="C:mitochondrial inner membrane"/>
    <property type="evidence" value="ECO:0007669"/>
    <property type="project" value="UniProtKB-SubCell"/>
</dbReference>
<reference evidence="13 14" key="2">
    <citation type="journal article" date="2010" name="Nucleic Acids Res.">
        <title>BeetleBase in 2010: revisions to provide comprehensive genomic information for Tribolium castaneum.</title>
        <authorList>
            <person name="Kim H.S."/>
            <person name="Murphy T."/>
            <person name="Xia J."/>
            <person name="Caragea D."/>
            <person name="Park Y."/>
            <person name="Beeman R.W."/>
            <person name="Lorenzen M.D."/>
            <person name="Butcher S."/>
            <person name="Manak J.R."/>
            <person name="Brown S.J."/>
        </authorList>
    </citation>
    <scope>GENOME REANNOTATION</scope>
    <source>
        <strain evidence="13 14">Georgia GA2</strain>
    </source>
</reference>
<keyword evidence="12" id="KW-1015">Disulfide bond</keyword>
<organism evidence="13 14">
    <name type="scientific">Tribolium castaneum</name>
    <name type="common">Red flour beetle</name>
    <dbReference type="NCBI Taxonomy" id="7070"/>
    <lineage>
        <taxon>Eukaryota</taxon>
        <taxon>Metazoa</taxon>
        <taxon>Ecdysozoa</taxon>
        <taxon>Arthropoda</taxon>
        <taxon>Hexapoda</taxon>
        <taxon>Insecta</taxon>
        <taxon>Pterygota</taxon>
        <taxon>Neoptera</taxon>
        <taxon>Endopterygota</taxon>
        <taxon>Coleoptera</taxon>
        <taxon>Polyphaga</taxon>
        <taxon>Cucujiformia</taxon>
        <taxon>Tenebrionidae</taxon>
        <taxon>Tenebrionidae incertae sedis</taxon>
        <taxon>Tribolium</taxon>
    </lineage>
</organism>
<dbReference type="InterPro" id="IPR008698">
    <property type="entry name" value="NDUB7"/>
</dbReference>
<dbReference type="Proteomes" id="UP000007266">
    <property type="component" value="Linkage group 9"/>
</dbReference>
<evidence type="ECO:0000256" key="3">
    <source>
        <dbReference type="ARBA" id="ARBA00004637"/>
    </source>
</evidence>
<comment type="subcellular location">
    <subcellularLocation>
        <location evidence="3">Mitochondrion inner membrane</location>
        <topology evidence="3">Peripheral membrane protein</topology>
    </subcellularLocation>
    <subcellularLocation>
        <location evidence="2">Mitochondrion intermembrane space</location>
    </subcellularLocation>
</comment>
<keyword evidence="14" id="KW-1185">Reference proteome</keyword>
<evidence type="ECO:0000256" key="2">
    <source>
        <dbReference type="ARBA" id="ARBA00004569"/>
    </source>
</evidence>
<protein>
    <recommendedName>
        <fullName evidence="5">NADH dehydrogenase [ubiquinone] 1 beta subcomplex subunit 7</fullName>
    </recommendedName>
</protein>
<evidence type="ECO:0000256" key="4">
    <source>
        <dbReference type="ARBA" id="ARBA00008006"/>
    </source>
</evidence>
<accession>D6X169</accession>
<reference evidence="13 14" key="1">
    <citation type="journal article" date="2008" name="Nature">
        <title>The genome of the model beetle and pest Tribolium castaneum.</title>
        <authorList>
            <consortium name="Tribolium Genome Sequencing Consortium"/>
            <person name="Richards S."/>
            <person name="Gibbs R.A."/>
            <person name="Weinstock G.M."/>
            <person name="Brown S.J."/>
            <person name="Denell R."/>
            <person name="Beeman R.W."/>
            <person name="Gibbs R."/>
            <person name="Beeman R.W."/>
            <person name="Brown S.J."/>
            <person name="Bucher G."/>
            <person name="Friedrich M."/>
            <person name="Grimmelikhuijzen C.J."/>
            <person name="Klingler M."/>
            <person name="Lorenzen M."/>
            <person name="Richards S."/>
            <person name="Roth S."/>
            <person name="Schroder R."/>
            <person name="Tautz D."/>
            <person name="Zdobnov E.M."/>
            <person name="Muzny D."/>
            <person name="Gibbs R.A."/>
            <person name="Weinstock G.M."/>
            <person name="Attaway T."/>
            <person name="Bell S."/>
            <person name="Buhay C.J."/>
            <person name="Chandrabose M.N."/>
            <person name="Chavez D."/>
            <person name="Clerk-Blankenburg K.P."/>
            <person name="Cree A."/>
            <person name="Dao M."/>
            <person name="Davis C."/>
            <person name="Chacko J."/>
            <person name="Dinh H."/>
            <person name="Dugan-Rocha S."/>
            <person name="Fowler G."/>
            <person name="Garner T.T."/>
            <person name="Garnes J."/>
            <person name="Gnirke A."/>
            <person name="Hawes A."/>
            <person name="Hernandez J."/>
            <person name="Hines S."/>
            <person name="Holder M."/>
            <person name="Hume J."/>
            <person name="Jhangiani S.N."/>
            <person name="Joshi V."/>
            <person name="Khan Z.M."/>
            <person name="Jackson L."/>
            <person name="Kovar C."/>
            <person name="Kowis A."/>
            <person name="Lee S."/>
            <person name="Lewis L.R."/>
            <person name="Margolis J."/>
            <person name="Morgan M."/>
            <person name="Nazareth L.V."/>
            <person name="Nguyen N."/>
            <person name="Okwuonu G."/>
            <person name="Parker D."/>
            <person name="Richards S."/>
            <person name="Ruiz S.J."/>
            <person name="Santibanez J."/>
            <person name="Savard J."/>
            <person name="Scherer S.E."/>
            <person name="Schneider B."/>
            <person name="Sodergren E."/>
            <person name="Tautz D."/>
            <person name="Vattahil S."/>
            <person name="Villasana D."/>
            <person name="White C.S."/>
            <person name="Wright R."/>
            <person name="Park Y."/>
            <person name="Beeman R.W."/>
            <person name="Lord J."/>
            <person name="Oppert B."/>
            <person name="Lorenzen M."/>
            <person name="Brown S."/>
            <person name="Wang L."/>
            <person name="Savard J."/>
            <person name="Tautz D."/>
            <person name="Richards S."/>
            <person name="Weinstock G."/>
            <person name="Gibbs R.A."/>
            <person name="Liu Y."/>
            <person name="Worley K."/>
            <person name="Weinstock G."/>
            <person name="Elsik C.G."/>
            <person name="Reese J.T."/>
            <person name="Elhaik E."/>
            <person name="Landan G."/>
            <person name="Graur D."/>
            <person name="Arensburger P."/>
            <person name="Atkinson P."/>
            <person name="Beeman R.W."/>
            <person name="Beidler J."/>
            <person name="Brown S.J."/>
            <person name="Demuth J.P."/>
            <person name="Drury D.W."/>
            <person name="Du Y.Z."/>
            <person name="Fujiwara H."/>
            <person name="Lorenzen M."/>
            <person name="Maselli V."/>
            <person name="Osanai M."/>
            <person name="Park Y."/>
            <person name="Robertson H.M."/>
            <person name="Tu Z."/>
            <person name="Wang J.J."/>
            <person name="Wang S."/>
            <person name="Richards S."/>
            <person name="Song H."/>
            <person name="Zhang L."/>
            <person name="Sodergren E."/>
            <person name="Werner D."/>
            <person name="Stanke M."/>
            <person name="Morgenstern B."/>
            <person name="Solovyev V."/>
            <person name="Kosarev P."/>
            <person name="Brown G."/>
            <person name="Chen H.C."/>
            <person name="Ermolaeva O."/>
            <person name="Hlavina W."/>
            <person name="Kapustin Y."/>
            <person name="Kiryutin B."/>
            <person name="Kitts P."/>
            <person name="Maglott D."/>
            <person name="Pruitt K."/>
            <person name="Sapojnikov V."/>
            <person name="Souvorov A."/>
            <person name="Mackey A.J."/>
            <person name="Waterhouse R.M."/>
            <person name="Wyder S."/>
            <person name="Zdobnov E.M."/>
            <person name="Zdobnov E.M."/>
            <person name="Wyder S."/>
            <person name="Kriventseva E.V."/>
            <person name="Kadowaki T."/>
            <person name="Bork P."/>
            <person name="Aranda M."/>
            <person name="Bao R."/>
            <person name="Beermann A."/>
            <person name="Berns N."/>
            <person name="Bolognesi R."/>
            <person name="Bonneton F."/>
            <person name="Bopp D."/>
            <person name="Brown S.J."/>
            <person name="Bucher G."/>
            <person name="Butts T."/>
            <person name="Chaumot A."/>
            <person name="Denell R.E."/>
            <person name="Ferrier D.E."/>
            <person name="Friedrich M."/>
            <person name="Gordon C.M."/>
            <person name="Jindra M."/>
            <person name="Klingler M."/>
            <person name="Lan Q."/>
            <person name="Lattorff H.M."/>
            <person name="Laudet V."/>
            <person name="von Levetsow C."/>
            <person name="Liu Z."/>
            <person name="Lutz R."/>
            <person name="Lynch J.A."/>
            <person name="da Fonseca R.N."/>
            <person name="Posnien N."/>
            <person name="Reuter R."/>
            <person name="Roth S."/>
            <person name="Savard J."/>
            <person name="Schinko J.B."/>
            <person name="Schmitt C."/>
            <person name="Schoppmeier M."/>
            <person name="Schroder R."/>
            <person name="Shippy T.D."/>
            <person name="Simonnet F."/>
            <person name="Marques-Souza H."/>
            <person name="Tautz D."/>
            <person name="Tomoyasu Y."/>
            <person name="Trauner J."/>
            <person name="Van der Zee M."/>
            <person name="Vervoort M."/>
            <person name="Wittkopp N."/>
            <person name="Wimmer E.A."/>
            <person name="Yang X."/>
            <person name="Jones A.K."/>
            <person name="Sattelle D.B."/>
            <person name="Ebert P.R."/>
            <person name="Nelson D."/>
            <person name="Scott J.G."/>
            <person name="Beeman R.W."/>
            <person name="Muthukrishnan S."/>
            <person name="Kramer K.J."/>
            <person name="Arakane Y."/>
            <person name="Beeman R.W."/>
            <person name="Zhu Q."/>
            <person name="Hogenkamp D."/>
            <person name="Dixit R."/>
            <person name="Oppert B."/>
            <person name="Jiang H."/>
            <person name="Zou Z."/>
            <person name="Marshall J."/>
            <person name="Elpidina E."/>
            <person name="Vinokurov K."/>
            <person name="Oppert C."/>
            <person name="Zou Z."/>
            <person name="Evans J."/>
            <person name="Lu Z."/>
            <person name="Zhao P."/>
            <person name="Sumathipala N."/>
            <person name="Altincicek B."/>
            <person name="Vilcinskas A."/>
            <person name="Williams M."/>
            <person name="Hultmark D."/>
            <person name="Hetru C."/>
            <person name="Jiang H."/>
            <person name="Grimmelikhuijzen C.J."/>
            <person name="Hauser F."/>
            <person name="Cazzamali G."/>
            <person name="Williamson M."/>
            <person name="Park Y."/>
            <person name="Li B."/>
            <person name="Tanaka Y."/>
            <person name="Predel R."/>
            <person name="Neupert S."/>
            <person name="Schachtner J."/>
            <person name="Verleyen P."/>
            <person name="Raible F."/>
            <person name="Bork P."/>
            <person name="Friedrich M."/>
            <person name="Walden K.K."/>
            <person name="Robertson H.M."/>
            <person name="Angeli S."/>
            <person name="Foret S."/>
            <person name="Bucher G."/>
            <person name="Schuetz S."/>
            <person name="Maleszka R."/>
            <person name="Wimmer E.A."/>
            <person name="Beeman R.W."/>
            <person name="Lorenzen M."/>
            <person name="Tomoyasu Y."/>
            <person name="Miller S.C."/>
            <person name="Grossmann D."/>
            <person name="Bucher G."/>
        </authorList>
    </citation>
    <scope>NUCLEOTIDE SEQUENCE [LARGE SCALE GENOMIC DNA]</scope>
    <source>
        <strain evidence="13 14">Georgia GA2</strain>
    </source>
</reference>
<evidence type="ECO:0000256" key="6">
    <source>
        <dbReference type="ARBA" id="ARBA00022448"/>
    </source>
</evidence>
<dbReference type="PANTHER" id="PTHR20900:SF0">
    <property type="entry name" value="NADH DEHYDROGENASE [UBIQUINONE] 1 BETA SUBCOMPLEX SUBUNIT 7"/>
    <property type="match status" value="1"/>
</dbReference>
<keyword evidence="10" id="KW-0496">Mitochondrion</keyword>
<evidence type="ECO:0000256" key="7">
    <source>
        <dbReference type="ARBA" id="ARBA00022660"/>
    </source>
</evidence>
<evidence type="ECO:0000313" key="14">
    <source>
        <dbReference type="Proteomes" id="UP000007266"/>
    </source>
</evidence>
<comment type="function">
    <text evidence="1">Accessory subunit of the mitochondrial membrane respiratory chain NADH dehydrogenase (Complex I), that is believed not to be involved in catalysis. Complex I functions in the transfer of electrons from NADH to the respiratory chain. The immediate electron acceptor for the enzyme is believed to be ubiquinone.</text>
</comment>
<dbReference type="PROSITE" id="PS51808">
    <property type="entry name" value="CHCH"/>
    <property type="match status" value="1"/>
</dbReference>
<dbReference type="OrthoDB" id="268414at2759"/>
<keyword evidence="8" id="KW-0999">Mitochondrion inner membrane</keyword>
<dbReference type="eggNOG" id="KOG3468">
    <property type="taxonomic scope" value="Eukaryota"/>
</dbReference>
<comment type="similarity">
    <text evidence="4">Belongs to the complex I NDUFB7 subunit family.</text>
</comment>
<keyword evidence="7" id="KW-0679">Respiratory chain</keyword>
<dbReference type="STRING" id="7070.D6X169"/>
<dbReference type="Pfam" id="PF05676">
    <property type="entry name" value="NDUF_B7"/>
    <property type="match status" value="1"/>
</dbReference>
<keyword evidence="11" id="KW-0472">Membrane</keyword>
<evidence type="ECO:0000256" key="10">
    <source>
        <dbReference type="ARBA" id="ARBA00023128"/>
    </source>
</evidence>
<dbReference type="GO" id="GO:0045271">
    <property type="term" value="C:respiratory chain complex I"/>
    <property type="evidence" value="ECO:0000318"/>
    <property type="project" value="GO_Central"/>
</dbReference>
<evidence type="ECO:0000256" key="8">
    <source>
        <dbReference type="ARBA" id="ARBA00022792"/>
    </source>
</evidence>
<evidence type="ECO:0000313" key="13">
    <source>
        <dbReference type="EMBL" id="EFA10667.1"/>
    </source>
</evidence>
<dbReference type="EMBL" id="KQ971368">
    <property type="protein sequence ID" value="EFA10667.1"/>
    <property type="molecule type" value="Genomic_DNA"/>
</dbReference>
<evidence type="ECO:0000256" key="9">
    <source>
        <dbReference type="ARBA" id="ARBA00022982"/>
    </source>
</evidence>
<sequence>MGAAFGYFPESGFNLYFHPEVTPGPNEKPTFDPLLGFENGRKERVMIATEEEMRSAKIPLEHRDYCAHHLLKYLSCRKDNWPWAVNCEHEKHVYSHCKYEDYVIRMKEYERERRLRVREYNKKQHEIAAA</sequence>
<keyword evidence="6" id="KW-0813">Transport</keyword>
<evidence type="ECO:0000256" key="11">
    <source>
        <dbReference type="ARBA" id="ARBA00023136"/>
    </source>
</evidence>
<dbReference type="PANTHER" id="PTHR20900">
    <property type="entry name" value="NADH:UBIQUINONE OXIDOREDUCTASE B18-LIKE SUBUNIT"/>
    <property type="match status" value="1"/>
</dbReference>
<gene>
    <name evidence="13" type="primary">AUGUSTUS-3.0.2_01945</name>
    <name evidence="13" type="ORF">TcasGA2_TC001945</name>
</gene>
<dbReference type="FunCoup" id="D6X169">
    <property type="interactions" value="1076"/>
</dbReference>
<dbReference type="AlphaFoldDB" id="D6X169"/>
<keyword evidence="9" id="KW-0249">Electron transport</keyword>
<evidence type="ECO:0000256" key="5">
    <source>
        <dbReference type="ARBA" id="ARBA00018677"/>
    </source>
</evidence>
<dbReference type="HOGENOM" id="CLU_154847_1_1_1"/>
<dbReference type="PhylomeDB" id="D6X169"/>
<dbReference type="InParanoid" id="D6X169"/>
<dbReference type="OMA" id="FVYQCAH"/>
<evidence type="ECO:0000256" key="12">
    <source>
        <dbReference type="ARBA" id="ARBA00023157"/>
    </source>
</evidence>
<evidence type="ECO:0000256" key="1">
    <source>
        <dbReference type="ARBA" id="ARBA00003195"/>
    </source>
</evidence>
<dbReference type="KEGG" id="tca:656548"/>